<feature type="binding site" evidence="8 12">
    <location>
        <position position="414"/>
    </location>
    <ligand>
        <name>substrate</name>
    </ligand>
</feature>
<feature type="binding site" evidence="8 13">
    <location>
        <position position="258"/>
    </location>
    <ligand>
        <name>Zn(2+)</name>
        <dbReference type="ChEBI" id="CHEBI:29105"/>
    </ligand>
</feature>
<dbReference type="InterPro" id="IPR022695">
    <property type="entry name" value="Histidinol_DH_monofunct"/>
</dbReference>
<keyword evidence="16" id="KW-1185">Reference proteome</keyword>
<dbReference type="Proteomes" id="UP000266506">
    <property type="component" value="Unassembled WGS sequence"/>
</dbReference>
<keyword evidence="6 8" id="KW-0560">Oxidoreductase</keyword>
<comment type="cofactor">
    <cofactor evidence="8 13">
        <name>Zn(2+)</name>
        <dbReference type="ChEBI" id="CHEBI:29105"/>
    </cofactor>
    <text evidence="8 13">Binds 1 zinc ion per subunit.</text>
</comment>
<evidence type="ECO:0000256" key="7">
    <source>
        <dbReference type="ARBA" id="ARBA00049489"/>
    </source>
</evidence>
<feature type="binding site" evidence="8 12">
    <location>
        <position position="258"/>
    </location>
    <ligand>
        <name>substrate</name>
    </ligand>
</feature>
<dbReference type="SUPFAM" id="SSF53720">
    <property type="entry name" value="ALDH-like"/>
    <property type="match status" value="1"/>
</dbReference>
<dbReference type="GO" id="GO:0008270">
    <property type="term" value="F:zinc ion binding"/>
    <property type="evidence" value="ECO:0007669"/>
    <property type="project" value="UniProtKB-UniRule"/>
</dbReference>
<evidence type="ECO:0000256" key="13">
    <source>
        <dbReference type="PIRSR" id="PIRSR000099-4"/>
    </source>
</evidence>
<dbReference type="OrthoDB" id="9805269at2"/>
<dbReference type="GO" id="GO:0004399">
    <property type="term" value="F:histidinol dehydrogenase activity"/>
    <property type="evidence" value="ECO:0007669"/>
    <property type="project" value="UniProtKB-UniRule"/>
</dbReference>
<evidence type="ECO:0000256" key="8">
    <source>
        <dbReference type="HAMAP-Rule" id="MF_01024"/>
    </source>
</evidence>
<dbReference type="PANTHER" id="PTHR21256:SF2">
    <property type="entry name" value="HISTIDINE BIOSYNTHESIS TRIFUNCTIONAL PROTEIN"/>
    <property type="match status" value="1"/>
</dbReference>
<dbReference type="InterPro" id="IPR012131">
    <property type="entry name" value="Hstdl_DH"/>
</dbReference>
<feature type="binding site" evidence="8 12">
    <location>
        <position position="236"/>
    </location>
    <ligand>
        <name>substrate</name>
    </ligand>
</feature>
<reference evidence="15 16" key="1">
    <citation type="submission" date="2018-08" db="EMBL/GenBank/DDBJ databases">
        <title>Genomic Encyclopedia of Archaeal and Bacterial Type Strains, Phase II (KMG-II): from individual species to whole genera.</title>
        <authorList>
            <person name="Goeker M."/>
        </authorList>
    </citation>
    <scope>NUCLEOTIDE SEQUENCE [LARGE SCALE GENOMIC DNA]</scope>
    <source>
        <strain evidence="15 16">ATCC 27112</strain>
    </source>
</reference>
<keyword evidence="5 8" id="KW-0862">Zinc</keyword>
<dbReference type="EC" id="1.1.1.23" evidence="3 8"/>
<feature type="binding site" evidence="8 13">
    <location>
        <position position="261"/>
    </location>
    <ligand>
        <name>Zn(2+)</name>
        <dbReference type="ChEBI" id="CHEBI:29105"/>
    </ligand>
</feature>
<dbReference type="RefSeq" id="WP_119016391.1">
    <property type="nucleotide sequence ID" value="NZ_QXEV01000013.1"/>
</dbReference>
<dbReference type="EMBL" id="QXEV01000013">
    <property type="protein sequence ID" value="RIA75693.1"/>
    <property type="molecule type" value="Genomic_DNA"/>
</dbReference>
<dbReference type="PANTHER" id="PTHR21256">
    <property type="entry name" value="HISTIDINOL DEHYDROGENASE HDH"/>
    <property type="match status" value="1"/>
</dbReference>
<sequence>MIEIIKEKKDIEEYFQVLKKRGAVNSGEFSNVVKEIVSDIAEYGDLALEKYTKKFDDANFDIKNIEISKEEQRLAFDSLDERLKNVLLKSKDRIYSYHMHQKRETWEYTDSIGAKLGQKITPLKSVGVYVPGGKAAYPSSVLMNVLPAKVAGVKNIIMVTPAPKGYINPLVLAAAYVCEVDHVYKVGGAQAIASLAYGTNSIPKVDKIVGPGNIFVALAKREVYGLVGIDSIAGPSEIAIIADSTCKTNYVAADLLGQAEHDEQASSTLFITDEAKAKEIKEQLNKYYNESPRREILTKSLTNCSKIIVVNDLKEAIDYTNRLAPEHLELALDNARSIVKDIDNAGAIFIGHYAAEALGDYMAGPNHVLPTVGTARFFSPLGVDDFIKKSSLLEFSFEACQELIDDVDCFAEAEGLGMHALSARVRKE</sequence>
<keyword evidence="8" id="KW-0028">Amino-acid biosynthesis</keyword>
<dbReference type="HAMAP" id="MF_01024">
    <property type="entry name" value="HisD"/>
    <property type="match status" value="1"/>
</dbReference>
<dbReference type="UniPathway" id="UPA00031">
    <property type="reaction ID" value="UER00014"/>
</dbReference>
<dbReference type="GO" id="GO:0005829">
    <property type="term" value="C:cytosol"/>
    <property type="evidence" value="ECO:0007669"/>
    <property type="project" value="TreeGrafter"/>
</dbReference>
<proteinExistence type="inferred from homology"/>
<keyword evidence="8" id="KW-0368">Histidine biosynthesis</keyword>
<protein>
    <recommendedName>
        <fullName evidence="3 8">Histidinol dehydrogenase</fullName>
        <shortName evidence="8">HDH</shortName>
        <ecNumber evidence="3 8">1.1.1.23</ecNumber>
    </recommendedName>
</protein>
<dbReference type="Gene3D" id="3.40.50.1980">
    <property type="entry name" value="Nitrogenase molybdenum iron protein domain"/>
    <property type="match status" value="2"/>
</dbReference>
<feature type="binding site" evidence="8 11">
    <location>
        <position position="129"/>
    </location>
    <ligand>
        <name>NAD(+)</name>
        <dbReference type="ChEBI" id="CHEBI:57540"/>
    </ligand>
</feature>
<evidence type="ECO:0000256" key="1">
    <source>
        <dbReference type="ARBA" id="ARBA00003850"/>
    </source>
</evidence>
<comment type="similarity">
    <text evidence="2 8 9 14">Belongs to the histidinol dehydrogenase family.</text>
</comment>
<evidence type="ECO:0000256" key="14">
    <source>
        <dbReference type="RuleBase" id="RU004175"/>
    </source>
</evidence>
<dbReference type="GO" id="GO:0051287">
    <property type="term" value="F:NAD binding"/>
    <property type="evidence" value="ECO:0007669"/>
    <property type="project" value="InterPro"/>
</dbReference>
<dbReference type="PRINTS" id="PR00083">
    <property type="entry name" value="HOLDHDRGNASE"/>
</dbReference>
<dbReference type="AlphaFoldDB" id="A0A397RNI8"/>
<dbReference type="InterPro" id="IPR016161">
    <property type="entry name" value="Ald_DH/histidinol_DH"/>
</dbReference>
<feature type="active site" description="Proton acceptor" evidence="8 10">
    <location>
        <position position="327"/>
    </location>
</feature>
<keyword evidence="4 8" id="KW-0479">Metal-binding</keyword>
<evidence type="ECO:0000313" key="16">
    <source>
        <dbReference type="Proteomes" id="UP000266506"/>
    </source>
</evidence>
<dbReference type="PROSITE" id="PS00611">
    <property type="entry name" value="HISOL_DEHYDROGENASE"/>
    <property type="match status" value="1"/>
</dbReference>
<dbReference type="FunFam" id="3.40.50.1980:FF:000026">
    <property type="entry name" value="Histidinol dehydrogenase"/>
    <property type="match status" value="1"/>
</dbReference>
<evidence type="ECO:0000256" key="2">
    <source>
        <dbReference type="ARBA" id="ARBA00010178"/>
    </source>
</evidence>
<feature type="binding site" evidence="8 13">
    <location>
        <position position="360"/>
    </location>
    <ligand>
        <name>Zn(2+)</name>
        <dbReference type="ChEBI" id="CHEBI:29105"/>
    </ligand>
</feature>
<comment type="pathway">
    <text evidence="8">Amino-acid biosynthesis; L-histidine biosynthesis; L-histidine from 5-phospho-alpha-D-ribose 1-diphosphate: step 9/9.</text>
</comment>
<evidence type="ECO:0000313" key="15">
    <source>
        <dbReference type="EMBL" id="RIA75693.1"/>
    </source>
</evidence>
<dbReference type="InterPro" id="IPR001692">
    <property type="entry name" value="Histidinol_DH_CS"/>
</dbReference>
<keyword evidence="8 11" id="KW-0520">NAD</keyword>
<dbReference type="CDD" id="cd06572">
    <property type="entry name" value="Histidinol_dh"/>
    <property type="match status" value="1"/>
</dbReference>
<evidence type="ECO:0000256" key="6">
    <source>
        <dbReference type="ARBA" id="ARBA00023002"/>
    </source>
</evidence>
<feature type="active site" description="Proton acceptor" evidence="8 10">
    <location>
        <position position="326"/>
    </location>
</feature>
<evidence type="ECO:0000256" key="3">
    <source>
        <dbReference type="ARBA" id="ARBA00012965"/>
    </source>
</evidence>
<evidence type="ECO:0000256" key="10">
    <source>
        <dbReference type="PIRSR" id="PIRSR000099-1"/>
    </source>
</evidence>
<dbReference type="GO" id="GO:0000105">
    <property type="term" value="P:L-histidine biosynthetic process"/>
    <property type="evidence" value="ECO:0007669"/>
    <property type="project" value="UniProtKB-UniRule"/>
</dbReference>
<feature type="binding site" evidence="8 12">
    <location>
        <position position="419"/>
    </location>
    <ligand>
        <name>substrate</name>
    </ligand>
</feature>
<feature type="binding site" evidence="8 12">
    <location>
        <position position="360"/>
    </location>
    <ligand>
        <name>substrate</name>
    </ligand>
</feature>
<dbReference type="Pfam" id="PF00815">
    <property type="entry name" value="Histidinol_dh"/>
    <property type="match status" value="1"/>
</dbReference>
<dbReference type="PIRSF" id="PIRSF000099">
    <property type="entry name" value="Histidinol_dh"/>
    <property type="match status" value="1"/>
</dbReference>
<accession>A0A397RNI8</accession>
<organism evidence="15 16">
    <name type="scientific">Anaeroplasma bactoclasticum</name>
    <dbReference type="NCBI Taxonomy" id="2088"/>
    <lineage>
        <taxon>Bacteria</taxon>
        <taxon>Bacillati</taxon>
        <taxon>Mycoplasmatota</taxon>
        <taxon>Mollicutes</taxon>
        <taxon>Anaeroplasmatales</taxon>
        <taxon>Anaeroplasmataceae</taxon>
        <taxon>Anaeroplasma</taxon>
    </lineage>
</organism>
<feature type="binding site" evidence="8 13">
    <location>
        <position position="419"/>
    </location>
    <ligand>
        <name>Zn(2+)</name>
        <dbReference type="ChEBI" id="CHEBI:29105"/>
    </ligand>
</feature>
<dbReference type="Gene3D" id="1.20.5.1300">
    <property type="match status" value="1"/>
</dbReference>
<comment type="caution">
    <text evidence="15">The sequence shown here is derived from an EMBL/GenBank/DDBJ whole genome shotgun (WGS) entry which is preliminary data.</text>
</comment>
<feature type="binding site" evidence="8 11">
    <location>
        <position position="213"/>
    </location>
    <ligand>
        <name>NAD(+)</name>
        <dbReference type="ChEBI" id="CHEBI:57540"/>
    </ligand>
</feature>
<evidence type="ECO:0000256" key="11">
    <source>
        <dbReference type="PIRSR" id="PIRSR000099-2"/>
    </source>
</evidence>
<evidence type="ECO:0000256" key="9">
    <source>
        <dbReference type="PIRNR" id="PIRNR000099"/>
    </source>
</evidence>
<dbReference type="FunFam" id="3.40.50.1980:FF:000001">
    <property type="entry name" value="Histidinol dehydrogenase"/>
    <property type="match status" value="1"/>
</dbReference>
<name>A0A397RNI8_9MOLU</name>
<feature type="binding site" evidence="8 11">
    <location>
        <position position="190"/>
    </location>
    <ligand>
        <name>NAD(+)</name>
        <dbReference type="ChEBI" id="CHEBI:57540"/>
    </ligand>
</feature>
<dbReference type="FunCoup" id="A0A397RNI8">
    <property type="interactions" value="373"/>
</dbReference>
<feature type="binding site" evidence="8 12">
    <location>
        <position position="327"/>
    </location>
    <ligand>
        <name>substrate</name>
    </ligand>
</feature>
<evidence type="ECO:0000256" key="12">
    <source>
        <dbReference type="PIRSR" id="PIRSR000099-3"/>
    </source>
</evidence>
<comment type="function">
    <text evidence="1 8">Catalyzes the sequential NAD-dependent oxidations of L-histidinol to L-histidinaldehyde and then to L-histidine.</text>
</comment>
<gene>
    <name evidence="8" type="primary">hisD</name>
    <name evidence="15" type="ORF">EI71_01262</name>
</gene>
<feature type="binding site" evidence="8 12">
    <location>
        <position position="261"/>
    </location>
    <ligand>
        <name>substrate</name>
    </ligand>
</feature>
<dbReference type="NCBIfam" id="TIGR00069">
    <property type="entry name" value="hisD"/>
    <property type="match status" value="1"/>
</dbReference>
<comment type="catalytic activity">
    <reaction evidence="7 8">
        <text>L-histidinol + 2 NAD(+) + H2O = L-histidine + 2 NADH + 3 H(+)</text>
        <dbReference type="Rhea" id="RHEA:20641"/>
        <dbReference type="ChEBI" id="CHEBI:15377"/>
        <dbReference type="ChEBI" id="CHEBI:15378"/>
        <dbReference type="ChEBI" id="CHEBI:57540"/>
        <dbReference type="ChEBI" id="CHEBI:57595"/>
        <dbReference type="ChEBI" id="CHEBI:57699"/>
        <dbReference type="ChEBI" id="CHEBI:57945"/>
        <dbReference type="EC" id="1.1.1.23"/>
    </reaction>
</comment>
<dbReference type="InParanoid" id="A0A397RNI8"/>
<evidence type="ECO:0000256" key="4">
    <source>
        <dbReference type="ARBA" id="ARBA00022723"/>
    </source>
</evidence>
<evidence type="ECO:0000256" key="5">
    <source>
        <dbReference type="ARBA" id="ARBA00022833"/>
    </source>
</evidence>